<accession>A0A151CF35</accession>
<keyword evidence="4" id="KW-1185">Reference proteome</keyword>
<dbReference type="PROSITE" id="PS51257">
    <property type="entry name" value="PROKAR_LIPOPROTEIN"/>
    <property type="match status" value="1"/>
</dbReference>
<keyword evidence="1" id="KW-0732">Signal</keyword>
<dbReference type="InterPro" id="IPR019243">
    <property type="entry name" value="DUF2202"/>
</dbReference>
<proteinExistence type="predicted"/>
<dbReference type="AlphaFoldDB" id="A0A151CF35"/>
<dbReference type="InterPro" id="IPR012347">
    <property type="entry name" value="Ferritin-like"/>
</dbReference>
<gene>
    <name evidence="3" type="ORF">AS592_01815</name>
</gene>
<dbReference type="EMBL" id="LNKT01000045">
    <property type="protein sequence ID" value="KYJ86126.1"/>
    <property type="molecule type" value="Genomic_DNA"/>
</dbReference>
<organism evidence="3 4">
    <name type="scientific">Sulfurovum riftiae</name>
    <dbReference type="NCBI Taxonomy" id="1630136"/>
    <lineage>
        <taxon>Bacteria</taxon>
        <taxon>Pseudomonadati</taxon>
        <taxon>Campylobacterota</taxon>
        <taxon>Epsilonproteobacteria</taxon>
        <taxon>Campylobacterales</taxon>
        <taxon>Sulfurovaceae</taxon>
        <taxon>Sulfurovum</taxon>
    </lineage>
</organism>
<protein>
    <recommendedName>
        <fullName evidence="2">DUF2202 domain-containing protein</fullName>
    </recommendedName>
</protein>
<comment type="caution">
    <text evidence="3">The sequence shown here is derived from an EMBL/GenBank/DDBJ whole genome shotgun (WGS) entry which is preliminary data.</text>
</comment>
<evidence type="ECO:0000313" key="4">
    <source>
        <dbReference type="Proteomes" id="UP000075359"/>
    </source>
</evidence>
<dbReference type="InterPro" id="IPR009078">
    <property type="entry name" value="Ferritin-like_SF"/>
</dbReference>
<dbReference type="Pfam" id="PF09968">
    <property type="entry name" value="DUF2202"/>
    <property type="match status" value="1"/>
</dbReference>
<dbReference type="OrthoDB" id="5373077at2"/>
<feature type="chain" id="PRO_5007578427" description="DUF2202 domain-containing protein" evidence="1">
    <location>
        <begin position="26"/>
        <end position="398"/>
    </location>
</feature>
<feature type="signal peptide" evidence="1">
    <location>
        <begin position="1"/>
        <end position="25"/>
    </location>
</feature>
<evidence type="ECO:0000256" key="1">
    <source>
        <dbReference type="SAM" id="SignalP"/>
    </source>
</evidence>
<sequence>MMKKYMLGSAVAASFLLMGCGSSDGTTDTISSATTGYVVDSRVQNMNYDCVADGVENRTTGPDGAFTCQNMSQVRFRLGGLVLGEIHTLPQDGYVFPQDIAGVDRSDLENETVMAMAQLIQSLDEDHNLDNGIRIPQEVETQFEAENFNAADLDTYMDQASVAPEHVQTRTGARQHLRDTMQEFHVTINNSGVDLNSYAMSTLTPELKETIIYMGNEERLAYDVYMNLYNFHIDNGEEIKQLFNIADKAETKHIEIVQSLVHRYELDASTIIADPVADSSVTLADMPSGKYGIPAIQALYDTLYAKGIISKQDALEAGCMVEVVDINDLNADIELAIEADAEDIVAAYNVLRDGSYNHYWAFDKGLKNMGVTDGCCALGNDYCHPEYPQKENDKGKQH</sequence>
<reference evidence="3 4" key="1">
    <citation type="submission" date="2015-11" db="EMBL/GenBank/DDBJ databases">
        <title>Draft genome of Sulfurovum riftiae 1812E, a member of the Epsilonproteobacteria isolated from the tube of the deep-sea hydrothermal vent tubewom Riftia pachyptila.</title>
        <authorList>
            <person name="Vetriani C."/>
            <person name="Giovannelli D."/>
        </authorList>
    </citation>
    <scope>NUCLEOTIDE SEQUENCE [LARGE SCALE GENOMIC DNA]</scope>
    <source>
        <strain evidence="3 4">1812E</strain>
    </source>
</reference>
<evidence type="ECO:0000259" key="2">
    <source>
        <dbReference type="Pfam" id="PF09968"/>
    </source>
</evidence>
<name>A0A151CF35_9BACT</name>
<evidence type="ECO:0000313" key="3">
    <source>
        <dbReference type="EMBL" id="KYJ86126.1"/>
    </source>
</evidence>
<dbReference type="STRING" id="1630136.AS592_01815"/>
<dbReference type="Gene3D" id="1.20.1260.10">
    <property type="match status" value="1"/>
</dbReference>
<dbReference type="Proteomes" id="UP000075359">
    <property type="component" value="Unassembled WGS sequence"/>
</dbReference>
<feature type="domain" description="DUF2202" evidence="2">
    <location>
        <begin position="209"/>
        <end position="371"/>
    </location>
</feature>
<dbReference type="SUPFAM" id="SSF47240">
    <property type="entry name" value="Ferritin-like"/>
    <property type="match status" value="1"/>
</dbReference>